<organism evidence="1 2">
    <name type="scientific">Corynebacterium breve</name>
    <dbReference type="NCBI Taxonomy" id="3049799"/>
    <lineage>
        <taxon>Bacteria</taxon>
        <taxon>Bacillati</taxon>
        <taxon>Actinomycetota</taxon>
        <taxon>Actinomycetes</taxon>
        <taxon>Mycobacteriales</taxon>
        <taxon>Corynebacteriaceae</taxon>
        <taxon>Corynebacterium</taxon>
    </lineage>
</organism>
<dbReference type="Proteomes" id="UP001225598">
    <property type="component" value="Chromosome"/>
</dbReference>
<evidence type="ECO:0000313" key="2">
    <source>
        <dbReference type="Proteomes" id="UP001225598"/>
    </source>
</evidence>
<sequence length="126" mass="14443">MTIREQFQADVDEFISDLNTFATGSYLREDDKEFWEQPFDPAVLPDLQKLIEMFLDALETLEDDPGAEELVRVVEAFHENLFAFNEQHHNAVLEPEEKEELAELIFNASAATGAEEEALNQLPELE</sequence>
<evidence type="ECO:0000313" key="1">
    <source>
        <dbReference type="EMBL" id="WIM68851.1"/>
    </source>
</evidence>
<reference evidence="1 2" key="1">
    <citation type="submission" date="2023-05" db="EMBL/GenBank/DDBJ databases">
        <title>Corynebacterium suedekumii sp. nov. and Corynebacterium breve sp. nov. isolated from raw cow's milk.</title>
        <authorList>
            <person name="Baer M.K."/>
            <person name="Mehl L."/>
            <person name="Hellmuth R."/>
            <person name="Marke G."/>
            <person name="Lipski A."/>
        </authorList>
    </citation>
    <scope>NUCLEOTIDE SEQUENCE [LARGE SCALE GENOMIC DNA]</scope>
    <source>
        <strain evidence="1 2">R4</strain>
    </source>
</reference>
<dbReference type="EMBL" id="CP126969">
    <property type="protein sequence ID" value="WIM68851.1"/>
    <property type="molecule type" value="Genomic_DNA"/>
</dbReference>
<proteinExistence type="predicted"/>
<keyword evidence="2" id="KW-1185">Reference proteome</keyword>
<name>A0ABY8VGQ4_9CORY</name>
<protein>
    <submittedName>
        <fullName evidence="1">Uncharacterized protein</fullName>
    </submittedName>
</protein>
<accession>A0ABY8VGQ4</accession>
<gene>
    <name evidence="1" type="ORF">QP027_05575</name>
</gene>
<dbReference type="RefSeq" id="WP_284826667.1">
    <property type="nucleotide sequence ID" value="NZ_CP126969.1"/>
</dbReference>